<keyword evidence="1" id="KW-1133">Transmembrane helix</keyword>
<dbReference type="PANTHER" id="PTHR34672:SF2">
    <property type="entry name" value="ARABINOGALACTAN PROTEIN 23"/>
    <property type="match status" value="1"/>
</dbReference>
<evidence type="ECO:0000313" key="3">
    <source>
        <dbReference type="EMBL" id="KAL2320807.1"/>
    </source>
</evidence>
<protein>
    <recommendedName>
        <fullName evidence="5">Arabinogalactan peptide 23-like</fullName>
    </recommendedName>
</protein>
<keyword evidence="2" id="KW-0732">Signal</keyword>
<comment type="caution">
    <text evidence="3">The sequence shown here is derived from an EMBL/GenBank/DDBJ whole genome shotgun (WGS) entry which is preliminary data.</text>
</comment>
<reference evidence="3 4" key="1">
    <citation type="submission" date="2024-08" db="EMBL/GenBank/DDBJ databases">
        <title>Insights into the chromosomal genome structure of Flemingia macrophylla.</title>
        <authorList>
            <person name="Ding Y."/>
            <person name="Zhao Y."/>
            <person name="Bi W."/>
            <person name="Wu M."/>
            <person name="Zhao G."/>
            <person name="Gong Y."/>
            <person name="Li W."/>
            <person name="Zhang P."/>
        </authorList>
    </citation>
    <scope>NUCLEOTIDE SEQUENCE [LARGE SCALE GENOMIC DNA]</scope>
    <source>
        <strain evidence="3">DYQJB</strain>
        <tissue evidence="3">Leaf</tissue>
    </source>
</reference>
<keyword evidence="4" id="KW-1185">Reference proteome</keyword>
<keyword evidence="1" id="KW-0812">Transmembrane</keyword>
<organism evidence="3 4">
    <name type="scientific">Flemingia macrophylla</name>
    <dbReference type="NCBI Taxonomy" id="520843"/>
    <lineage>
        <taxon>Eukaryota</taxon>
        <taxon>Viridiplantae</taxon>
        <taxon>Streptophyta</taxon>
        <taxon>Embryophyta</taxon>
        <taxon>Tracheophyta</taxon>
        <taxon>Spermatophyta</taxon>
        <taxon>Magnoliopsida</taxon>
        <taxon>eudicotyledons</taxon>
        <taxon>Gunneridae</taxon>
        <taxon>Pentapetalae</taxon>
        <taxon>rosids</taxon>
        <taxon>fabids</taxon>
        <taxon>Fabales</taxon>
        <taxon>Fabaceae</taxon>
        <taxon>Papilionoideae</taxon>
        <taxon>50 kb inversion clade</taxon>
        <taxon>NPAAA clade</taxon>
        <taxon>indigoferoid/millettioid clade</taxon>
        <taxon>Phaseoleae</taxon>
        <taxon>Flemingia</taxon>
    </lineage>
</organism>
<dbReference type="PANTHER" id="PTHR34672">
    <property type="entry name" value="POLLEN-SPECIFIC ARABINOGALACTA PROTEIN BAN102"/>
    <property type="match status" value="1"/>
</dbReference>
<name>A0ABD1LBA5_9FABA</name>
<accession>A0ABD1LBA5</accession>
<feature type="transmembrane region" description="Helical" evidence="1">
    <location>
        <begin position="38"/>
        <end position="61"/>
    </location>
</feature>
<evidence type="ECO:0000256" key="2">
    <source>
        <dbReference type="SAM" id="SignalP"/>
    </source>
</evidence>
<dbReference type="InterPro" id="IPR044702">
    <property type="entry name" value="AGP23/40"/>
</dbReference>
<dbReference type="AlphaFoldDB" id="A0ABD1LBA5"/>
<evidence type="ECO:0000256" key="1">
    <source>
        <dbReference type="SAM" id="Phobius"/>
    </source>
</evidence>
<dbReference type="EMBL" id="JBGMDY010000010">
    <property type="protein sequence ID" value="KAL2320807.1"/>
    <property type="molecule type" value="Genomic_DNA"/>
</dbReference>
<dbReference type="Proteomes" id="UP001603857">
    <property type="component" value="Unassembled WGS sequence"/>
</dbReference>
<proteinExistence type="predicted"/>
<gene>
    <name evidence="3" type="ORF">Fmac_029776</name>
</gene>
<feature type="signal peptide" evidence="2">
    <location>
        <begin position="1"/>
        <end position="23"/>
    </location>
</feature>
<evidence type="ECO:0008006" key="5">
    <source>
        <dbReference type="Google" id="ProtNLM"/>
    </source>
</evidence>
<evidence type="ECO:0000313" key="4">
    <source>
        <dbReference type="Proteomes" id="UP001603857"/>
    </source>
</evidence>
<sequence>MDMKKVTCAVLIAAASVSSAVAAAESPSPAPGPAGASAASATFPLVGSLVGASVLSFFAFFH</sequence>
<keyword evidence="1" id="KW-0472">Membrane</keyword>
<feature type="chain" id="PRO_5044750710" description="Arabinogalactan peptide 23-like" evidence="2">
    <location>
        <begin position="24"/>
        <end position="62"/>
    </location>
</feature>